<dbReference type="EMBL" id="LN907867">
    <property type="protein sequence ID" value="CUU43039.1"/>
    <property type="molecule type" value="Genomic_DNA"/>
</dbReference>
<feature type="transmembrane region" description="Helical" evidence="1">
    <location>
        <begin position="151"/>
        <end position="169"/>
    </location>
</feature>
<keyword evidence="3" id="KW-1185">Reference proteome</keyword>
<feature type="transmembrane region" description="Helical" evidence="1">
    <location>
        <begin position="306"/>
        <end position="324"/>
    </location>
</feature>
<dbReference type="STRING" id="1079.BVIR_2612"/>
<gene>
    <name evidence="2" type="ORF">BVIRIDIS_20560</name>
</gene>
<evidence type="ECO:0000256" key="1">
    <source>
        <dbReference type="SAM" id="Phobius"/>
    </source>
</evidence>
<feature type="transmembrane region" description="Helical" evidence="1">
    <location>
        <begin position="117"/>
        <end position="139"/>
    </location>
</feature>
<name>A0A0P0JE71_BLAVI</name>
<feature type="transmembrane region" description="Helical" evidence="1">
    <location>
        <begin position="246"/>
        <end position="263"/>
    </location>
</feature>
<organism evidence="2 3">
    <name type="scientific">Blastochloris viridis</name>
    <name type="common">Rhodopseudomonas viridis</name>
    <dbReference type="NCBI Taxonomy" id="1079"/>
    <lineage>
        <taxon>Bacteria</taxon>
        <taxon>Pseudomonadati</taxon>
        <taxon>Pseudomonadota</taxon>
        <taxon>Alphaproteobacteria</taxon>
        <taxon>Hyphomicrobiales</taxon>
        <taxon>Blastochloridaceae</taxon>
        <taxon>Blastochloris</taxon>
    </lineage>
</organism>
<feature type="transmembrane region" description="Helical" evidence="1">
    <location>
        <begin position="275"/>
        <end position="300"/>
    </location>
</feature>
<feature type="transmembrane region" description="Helical" evidence="1">
    <location>
        <begin position="222"/>
        <end position="240"/>
    </location>
</feature>
<reference evidence="3" key="1">
    <citation type="journal article" date="2016" name="Genome Announc.">
        <title>Revised genome sequence of the purple photosynthetic bacterium Blastochloris viridis.</title>
        <authorList>
            <person name="Liu L.N."/>
            <person name="Faulkner M."/>
            <person name="Liu X."/>
            <person name="Huang F."/>
            <person name="Darby A.C."/>
            <person name="Hall N."/>
        </authorList>
    </citation>
    <scope>NUCLEOTIDE SEQUENCE [LARGE SCALE GENOMIC DNA]</scope>
    <source>
        <strain evidence="3">ATCC 19567 / DSM 133 / F</strain>
    </source>
</reference>
<dbReference type="Proteomes" id="UP000065734">
    <property type="component" value="Chromosome I"/>
</dbReference>
<accession>A0A0P0JE71</accession>
<feature type="transmembrane region" description="Helical" evidence="1">
    <location>
        <begin position="91"/>
        <end position="111"/>
    </location>
</feature>
<sequence>MIPMTNQSRAETRRAQRAALFTYGFRPFFLFGALWAALAILLWLPQAFGEWSFATVFTPVDWHVHEMLYGYLGAVIAGFLLTAVPNWTGRLPLAGAPLVALVLVWAAGRAAVFASGWLGAAGTAVVDVAFAVLLAAAIAREIVAGRNWRNLKVLLPLVLFIAGNVAFHVEVAASGRAAFGIRIGFAAVVLLVVLIGGRIVPSFTRNWLARRPPGRMPAPFDRFDAVVVTVTALALLGWIMWPEARAVGVALAIAGLAQAARLLRWAGERTAAEPLVLILHLAYAFVPLGFLLIAATALGLGVPASAGLHAFGVGAFGTMTLAVMSRSSLGHTGRALHAGPATVAIYAFVLVAAAARIAAALAPASSAVLLHIAAFAWIAAFAGFALAYGPQLVRPRR</sequence>
<dbReference type="KEGG" id="bvr:BVIR_2612"/>
<evidence type="ECO:0000313" key="2">
    <source>
        <dbReference type="EMBL" id="CUU43039.1"/>
    </source>
</evidence>
<feature type="transmembrane region" description="Helical" evidence="1">
    <location>
        <begin position="368"/>
        <end position="388"/>
    </location>
</feature>
<dbReference type="AlphaFoldDB" id="A0A0P0JE71"/>
<dbReference type="Pfam" id="PF05940">
    <property type="entry name" value="NnrS"/>
    <property type="match status" value="1"/>
</dbReference>
<keyword evidence="1" id="KW-0472">Membrane</keyword>
<feature type="transmembrane region" description="Helical" evidence="1">
    <location>
        <begin position="64"/>
        <end position="84"/>
    </location>
</feature>
<keyword evidence="1" id="KW-1133">Transmembrane helix</keyword>
<feature type="transmembrane region" description="Helical" evidence="1">
    <location>
        <begin position="20"/>
        <end position="44"/>
    </location>
</feature>
<evidence type="ECO:0000313" key="3">
    <source>
        <dbReference type="Proteomes" id="UP000065734"/>
    </source>
</evidence>
<proteinExistence type="predicted"/>
<dbReference type="InterPro" id="IPR010266">
    <property type="entry name" value="NnrS"/>
</dbReference>
<keyword evidence="1" id="KW-0812">Transmembrane</keyword>
<protein>
    <submittedName>
        <fullName evidence="2">NnrS protein</fullName>
    </submittedName>
</protein>
<dbReference type="PATRIC" id="fig|1079.6.peg.2735"/>
<feature type="transmembrane region" description="Helical" evidence="1">
    <location>
        <begin position="181"/>
        <end position="201"/>
    </location>
</feature>
<feature type="transmembrane region" description="Helical" evidence="1">
    <location>
        <begin position="336"/>
        <end position="362"/>
    </location>
</feature>